<reference evidence="1" key="1">
    <citation type="submission" date="2020-04" db="EMBL/GenBank/DDBJ databases">
        <authorList>
            <person name="Chiriac C."/>
            <person name="Salcher M."/>
            <person name="Ghai R."/>
            <person name="Kavagutti S V."/>
        </authorList>
    </citation>
    <scope>NUCLEOTIDE SEQUENCE</scope>
</reference>
<accession>A0A6J5NNX8</accession>
<sequence>MRNKHIKKYLDFVFEQDMMAAPMAGAPAAAPKKIKYPFIFVSGPDDEGIKRKKYPDGSVTIEYPCFSLELSQLEEWIEKNIISTEKEKLSQPEINLRKENLVNIVKGDKLNIANEDLPFIEKLKNAVSADLLGKKEPSIAVVYSHDGVPTTEDINVTFIKYKK</sequence>
<dbReference type="EMBL" id="LR796670">
    <property type="protein sequence ID" value="CAB4158865.1"/>
    <property type="molecule type" value="Genomic_DNA"/>
</dbReference>
<organism evidence="1">
    <name type="scientific">uncultured Caudovirales phage</name>
    <dbReference type="NCBI Taxonomy" id="2100421"/>
    <lineage>
        <taxon>Viruses</taxon>
        <taxon>Duplodnaviria</taxon>
        <taxon>Heunggongvirae</taxon>
        <taxon>Uroviricota</taxon>
        <taxon>Caudoviricetes</taxon>
        <taxon>Peduoviridae</taxon>
        <taxon>Maltschvirus</taxon>
        <taxon>Maltschvirus maltsch</taxon>
    </lineage>
</organism>
<proteinExistence type="predicted"/>
<protein>
    <submittedName>
        <fullName evidence="1">Uncharacterized protein</fullName>
    </submittedName>
</protein>
<gene>
    <name evidence="1" type="ORF">UFOVP699_38</name>
</gene>
<evidence type="ECO:0000313" key="1">
    <source>
        <dbReference type="EMBL" id="CAB4158865.1"/>
    </source>
</evidence>
<name>A0A6J5NNX8_9CAUD</name>